<keyword evidence="7 10" id="KW-0067">ATP-binding</keyword>
<feature type="binding site" evidence="10">
    <location>
        <position position="47"/>
    </location>
    <ligand>
        <name>substrate</name>
    </ligand>
</feature>
<keyword evidence="11" id="KW-0418">Kinase</keyword>
<feature type="binding site" evidence="10">
    <location>
        <position position="433"/>
    </location>
    <ligand>
        <name>ATP</name>
        <dbReference type="ChEBI" id="CHEBI:30616"/>
    </ligand>
</feature>
<dbReference type="NCBIfam" id="NF006823">
    <property type="entry name" value="PRK09344.1-5"/>
    <property type="match status" value="1"/>
</dbReference>
<dbReference type="EMBL" id="QOPE01000006">
    <property type="protein sequence ID" value="RCL42151.1"/>
    <property type="molecule type" value="Genomic_DNA"/>
</dbReference>
<organism evidence="11 12">
    <name type="scientific">SAR86 cluster bacterium</name>
    <dbReference type="NCBI Taxonomy" id="2030880"/>
    <lineage>
        <taxon>Bacteria</taxon>
        <taxon>Pseudomonadati</taxon>
        <taxon>Pseudomonadota</taxon>
        <taxon>Gammaproteobacteria</taxon>
        <taxon>SAR86 cluster</taxon>
    </lineage>
</organism>
<feature type="binding site" evidence="10">
    <location>
        <position position="307"/>
    </location>
    <ligand>
        <name>ATP</name>
        <dbReference type="ChEBI" id="CHEBI:30616"/>
    </ligand>
</feature>
<dbReference type="PIRSF" id="PIRSF006294">
    <property type="entry name" value="PEP_crbxkin"/>
    <property type="match status" value="1"/>
</dbReference>
<feature type="binding site" evidence="10">
    <location>
        <position position="187"/>
    </location>
    <ligand>
        <name>ATP</name>
        <dbReference type="ChEBI" id="CHEBI:30616"/>
    </ligand>
</feature>
<evidence type="ECO:0000256" key="9">
    <source>
        <dbReference type="ARBA" id="ARBA00047371"/>
    </source>
</evidence>
<comment type="cofactor">
    <cofactor evidence="10">
        <name>Mn(2+)</name>
        <dbReference type="ChEBI" id="CHEBI:29035"/>
    </cofactor>
    <text evidence="10">Binds 1 Mn(2+) ion per subunit.</text>
</comment>
<gene>
    <name evidence="10" type="primary">pckA</name>
    <name evidence="11" type="ORF">DBW96_01350</name>
</gene>
<feature type="binding site" evidence="10">
    <location>
        <position position="206"/>
    </location>
    <ligand>
        <name>Mn(2+)</name>
        <dbReference type="ChEBI" id="CHEBI:29035"/>
    </ligand>
</feature>
<dbReference type="Gene3D" id="3.90.228.20">
    <property type="match status" value="1"/>
</dbReference>
<dbReference type="NCBIfam" id="NF006820">
    <property type="entry name" value="PRK09344.1-2"/>
    <property type="match status" value="1"/>
</dbReference>
<feature type="binding site" evidence="10">
    <location>
        <position position="181"/>
    </location>
    <ligand>
        <name>substrate</name>
    </ligand>
</feature>
<feature type="binding site" evidence="10">
    <location>
        <position position="206"/>
    </location>
    <ligand>
        <name>ATP</name>
        <dbReference type="ChEBI" id="CHEBI:30616"/>
    </ligand>
</feature>
<dbReference type="Pfam" id="PF01293">
    <property type="entry name" value="PEPCK_ATP"/>
    <property type="match status" value="1"/>
</dbReference>
<keyword evidence="6 10" id="KW-0210">Decarboxylase</keyword>
<evidence type="ECO:0000256" key="8">
    <source>
        <dbReference type="ARBA" id="ARBA00023239"/>
    </source>
</evidence>
<keyword evidence="10" id="KW-0963">Cytoplasm</keyword>
<dbReference type="GO" id="GO:0004612">
    <property type="term" value="F:phosphoenolpyruvate carboxykinase (ATP) activity"/>
    <property type="evidence" value="ECO:0007669"/>
    <property type="project" value="UniProtKB-UniRule"/>
</dbReference>
<feature type="binding site" evidence="10">
    <location>
        <begin position="222"/>
        <end position="230"/>
    </location>
    <ligand>
        <name>ATP</name>
        <dbReference type="ChEBI" id="CHEBI:30616"/>
    </ligand>
</feature>
<dbReference type="InterPro" id="IPR001272">
    <property type="entry name" value="PEP_carboxykinase_ATP"/>
</dbReference>
<keyword evidence="11" id="KW-0670">Pyruvate</keyword>
<evidence type="ECO:0000256" key="7">
    <source>
        <dbReference type="ARBA" id="ARBA00022840"/>
    </source>
</evidence>
<dbReference type="GO" id="GO:0046872">
    <property type="term" value="F:metal ion binding"/>
    <property type="evidence" value="ECO:0007669"/>
    <property type="project" value="UniProtKB-KW"/>
</dbReference>
<protein>
    <recommendedName>
        <fullName evidence="3 10">Phosphoenolpyruvate carboxykinase (ATP)</fullName>
        <shortName evidence="10">PCK</shortName>
        <shortName evidence="10">PEP carboxykinase</shortName>
        <shortName evidence="10">PEPCK</shortName>
        <ecNumber evidence="3 10">4.1.1.49</ecNumber>
    </recommendedName>
</protein>
<accession>A0A368BY40</accession>
<dbReference type="InterPro" id="IPR015994">
    <property type="entry name" value="PEPCK_ATP_CS"/>
</dbReference>
<dbReference type="GO" id="GO:0006094">
    <property type="term" value="P:gluconeogenesis"/>
    <property type="evidence" value="ECO:0007669"/>
    <property type="project" value="UniProtKB-UniRule"/>
</dbReference>
<dbReference type="Gene3D" id="2.170.8.10">
    <property type="entry name" value="Phosphoenolpyruvate Carboxykinase, domain 2"/>
    <property type="match status" value="1"/>
</dbReference>
<keyword evidence="5 10" id="KW-0547">Nucleotide-binding</keyword>
<feature type="binding site" evidence="10">
    <location>
        <position position="271"/>
    </location>
    <ligand>
        <name>ATP</name>
        <dbReference type="ChEBI" id="CHEBI:30616"/>
    </ligand>
</feature>
<feature type="binding site" evidence="10">
    <location>
        <position position="187"/>
    </location>
    <ligand>
        <name>Mn(2+)</name>
        <dbReference type="ChEBI" id="CHEBI:29035"/>
    </ligand>
</feature>
<dbReference type="EC" id="4.1.1.49" evidence="3 10"/>
<dbReference type="PROSITE" id="PS00532">
    <property type="entry name" value="PEPCK_ATP"/>
    <property type="match status" value="1"/>
</dbReference>
<evidence type="ECO:0000256" key="2">
    <source>
        <dbReference type="ARBA" id="ARBA00006052"/>
    </source>
</evidence>
<evidence type="ECO:0000256" key="3">
    <source>
        <dbReference type="ARBA" id="ARBA00012363"/>
    </source>
</evidence>
<comment type="subcellular location">
    <subcellularLocation>
        <location evidence="10">Cytoplasm</location>
    </subcellularLocation>
</comment>
<dbReference type="GO" id="GO:0005829">
    <property type="term" value="C:cytosol"/>
    <property type="evidence" value="ECO:0007669"/>
    <property type="project" value="TreeGrafter"/>
</dbReference>
<evidence type="ECO:0000256" key="5">
    <source>
        <dbReference type="ARBA" id="ARBA00022741"/>
    </source>
</evidence>
<sequence>MSNDQSALTKEFSLSAQELLDKAIENGEGIVASNGALSVETGKRTGRSPNDRFIVKEPSTEDLIDWGEINKPFESDAFNLLWDKVHSYLAEKDRYKSNVHVGSHDEHYIPINITTETAWHNMFSQLIFVCPDEFNPKEKQCWQILSAPNFECDPAVDGTNSEASVIINFAKRKVIIAGMKYAGEMKKAMFSVQNFLLPEKDVLPMHCSANVDANGKVALFFGLSGTGKTTLSADPSCHLIGDDEHGWSEGSVFNFEGGCYAKCIDLSEENEPVIWKAIKKGSIIENVILDDQLVPDYTDTSLTQNSRCCYPRSHVEKAVPTNNGPEPEVVIFLTCDLTGVLPPVSILSKEAAAYHFLSGYTAKVGSTEVGSTSAIESTFSTCFGAPFFPRPAGVYADLLIKRIESFNSQVYLVNTGWTGGPHGFGKRFSIPTTRRIVNAIQAGELKTSKKTMLDGLNLEIPNHIEGVDKNILNPRQTWDNADDYDEAAKKLIAQFEENFKKFNVRPEISKAGPSM</sequence>
<name>A0A368BY40_9GAMM</name>
<dbReference type="NCBIfam" id="NF006821">
    <property type="entry name" value="PRK09344.1-3"/>
    <property type="match status" value="1"/>
</dbReference>
<evidence type="ECO:0000256" key="4">
    <source>
        <dbReference type="ARBA" id="ARBA00022432"/>
    </source>
</evidence>
<dbReference type="NCBIfam" id="TIGR00224">
    <property type="entry name" value="pckA"/>
    <property type="match status" value="1"/>
</dbReference>
<dbReference type="PANTHER" id="PTHR30031:SF0">
    <property type="entry name" value="PHOSPHOENOLPYRUVATE CARBOXYKINASE (ATP)"/>
    <property type="match status" value="1"/>
</dbReference>
<dbReference type="UniPathway" id="UPA00138"/>
<evidence type="ECO:0000313" key="12">
    <source>
        <dbReference type="Proteomes" id="UP000253307"/>
    </source>
</evidence>
<dbReference type="GO" id="GO:0016301">
    <property type="term" value="F:kinase activity"/>
    <property type="evidence" value="ECO:0007669"/>
    <property type="project" value="UniProtKB-KW"/>
</dbReference>
<comment type="pathway">
    <text evidence="1 10">Carbohydrate biosynthesis; gluconeogenesis.</text>
</comment>
<evidence type="ECO:0000256" key="1">
    <source>
        <dbReference type="ARBA" id="ARBA00004742"/>
    </source>
</evidence>
<feature type="binding site" evidence="10">
    <location>
        <position position="187"/>
    </location>
    <ligand>
        <name>substrate</name>
    </ligand>
</feature>
<dbReference type="PANTHER" id="PTHR30031">
    <property type="entry name" value="PHOSPHOENOLPYRUVATE CARBOXYKINASE ATP"/>
    <property type="match status" value="1"/>
</dbReference>
<keyword evidence="10" id="KW-0479">Metal-binding</keyword>
<comment type="caution">
    <text evidence="10">Lacks conserved residue(s) required for the propagation of feature annotation.</text>
</comment>
<dbReference type="HAMAP" id="MF_00453">
    <property type="entry name" value="PEPCK_ATP"/>
    <property type="match status" value="1"/>
</dbReference>
<comment type="similarity">
    <text evidence="2 10">Belongs to the phosphoenolpyruvate carboxykinase (ATP) family.</text>
</comment>
<comment type="function">
    <text evidence="10">Involved in the gluconeogenesis. Catalyzes the conversion of oxaloacetate (OAA) to phosphoenolpyruvate (PEP) through direct phosphoryl transfer between the nucleoside triphosphate and OAA.</text>
</comment>
<keyword evidence="10" id="KW-0464">Manganese</keyword>
<comment type="caution">
    <text evidence="11">The sequence shown here is derived from an EMBL/GenBank/DDBJ whole genome shotgun (WGS) entry which is preliminary data.</text>
</comment>
<feature type="binding site" evidence="10">
    <location>
        <position position="243"/>
    </location>
    <ligand>
        <name>Mn(2+)</name>
        <dbReference type="ChEBI" id="CHEBI:29035"/>
    </ligand>
</feature>
<proteinExistence type="inferred from homology"/>
<dbReference type="AlphaFoldDB" id="A0A368BY40"/>
<dbReference type="SUPFAM" id="SSF68923">
    <property type="entry name" value="PEP carboxykinase N-terminal domain"/>
    <property type="match status" value="1"/>
</dbReference>
<reference evidence="11 12" key="1">
    <citation type="journal article" date="2018" name="Microbiome">
        <title>Fine metagenomic profile of the Mediterranean stratified and mixed water columns revealed by assembly and recruitment.</title>
        <authorList>
            <person name="Haro-Moreno J.M."/>
            <person name="Lopez-Perez M."/>
            <person name="De La Torre J.R."/>
            <person name="Picazo A."/>
            <person name="Camacho A."/>
            <person name="Rodriguez-Valera F."/>
        </authorList>
    </citation>
    <scope>NUCLEOTIDE SEQUENCE [LARGE SCALE GENOMIC DNA]</scope>
    <source>
        <strain evidence="11">MED-G82</strain>
    </source>
</reference>
<keyword evidence="8 10" id="KW-0456">Lyase</keyword>
<keyword evidence="11" id="KW-0808">Transferase</keyword>
<comment type="subunit">
    <text evidence="10">Monomer.</text>
</comment>
<evidence type="ECO:0000256" key="6">
    <source>
        <dbReference type="ARBA" id="ARBA00022793"/>
    </source>
</evidence>
<dbReference type="Gene3D" id="3.40.449.10">
    <property type="entry name" value="Phosphoenolpyruvate Carboxykinase, domain 1"/>
    <property type="match status" value="1"/>
</dbReference>
<dbReference type="GO" id="GO:0005524">
    <property type="term" value="F:ATP binding"/>
    <property type="evidence" value="ECO:0007669"/>
    <property type="project" value="UniProtKB-UniRule"/>
</dbReference>
<comment type="catalytic activity">
    <reaction evidence="9 10">
        <text>oxaloacetate + ATP = phosphoenolpyruvate + ADP + CO2</text>
        <dbReference type="Rhea" id="RHEA:18617"/>
        <dbReference type="ChEBI" id="CHEBI:16452"/>
        <dbReference type="ChEBI" id="CHEBI:16526"/>
        <dbReference type="ChEBI" id="CHEBI:30616"/>
        <dbReference type="ChEBI" id="CHEBI:58702"/>
        <dbReference type="ChEBI" id="CHEBI:456216"/>
        <dbReference type="EC" id="4.1.1.49"/>
    </reaction>
</comment>
<evidence type="ECO:0000313" key="11">
    <source>
        <dbReference type="EMBL" id="RCL42151.1"/>
    </source>
</evidence>
<dbReference type="Proteomes" id="UP000253307">
    <property type="component" value="Unassembled WGS sequence"/>
</dbReference>
<dbReference type="SUPFAM" id="SSF53795">
    <property type="entry name" value="PEP carboxykinase-like"/>
    <property type="match status" value="1"/>
</dbReference>
<evidence type="ECO:0000256" key="10">
    <source>
        <dbReference type="HAMAP-Rule" id="MF_00453"/>
    </source>
</evidence>
<feature type="binding site" evidence="10">
    <location>
        <position position="307"/>
    </location>
    <ligand>
        <name>substrate</name>
    </ligand>
</feature>
<dbReference type="InterPro" id="IPR013035">
    <property type="entry name" value="PEP_carboxykinase_C"/>
</dbReference>
<dbReference type="InterPro" id="IPR008210">
    <property type="entry name" value="PEP_carboxykinase_N"/>
</dbReference>
<keyword evidence="4 10" id="KW-0312">Gluconeogenesis</keyword>